<dbReference type="InterPro" id="IPR036591">
    <property type="entry name" value="YggU-like_sf"/>
</dbReference>
<dbReference type="STRING" id="1802701.A3A33_05195"/>
<dbReference type="Gene3D" id="3.30.1200.10">
    <property type="entry name" value="YggU-like"/>
    <property type="match status" value="1"/>
</dbReference>
<gene>
    <name evidence="2" type="ORF">A3A33_05195</name>
</gene>
<dbReference type="AlphaFoldDB" id="A0A1F8GSI9"/>
<accession>A0A1F8GSI9</accession>
<comment type="caution">
    <text evidence="2">The sequence shown here is derived from an EMBL/GenBank/DDBJ whole genome shotgun (WGS) entry which is preliminary data.</text>
</comment>
<organism evidence="2 3">
    <name type="scientific">Candidatus Yanofskybacteria bacterium RIFCSPLOWO2_01_FULL_49_25</name>
    <dbReference type="NCBI Taxonomy" id="1802701"/>
    <lineage>
        <taxon>Bacteria</taxon>
        <taxon>Candidatus Yanofskyibacteriota</taxon>
    </lineage>
</organism>
<sequence>MKLSVRVKTGKHTAKVERIDVTHYEVHVTARPEKGRANTAVLRALARHLDIASSRLRVISGHTSQSKIVEIY</sequence>
<dbReference type="NCBIfam" id="TIGR00251">
    <property type="entry name" value="DUF167 family protein"/>
    <property type="match status" value="1"/>
</dbReference>
<dbReference type="SMART" id="SM01152">
    <property type="entry name" value="DUF167"/>
    <property type="match status" value="1"/>
</dbReference>
<dbReference type="SUPFAM" id="SSF69786">
    <property type="entry name" value="YggU-like"/>
    <property type="match status" value="1"/>
</dbReference>
<evidence type="ECO:0000313" key="3">
    <source>
        <dbReference type="Proteomes" id="UP000179047"/>
    </source>
</evidence>
<dbReference type="Proteomes" id="UP000179047">
    <property type="component" value="Unassembled WGS sequence"/>
</dbReference>
<evidence type="ECO:0000256" key="1">
    <source>
        <dbReference type="ARBA" id="ARBA00010364"/>
    </source>
</evidence>
<dbReference type="InterPro" id="IPR003746">
    <property type="entry name" value="DUF167"/>
</dbReference>
<dbReference type="Pfam" id="PF02594">
    <property type="entry name" value="DUF167"/>
    <property type="match status" value="1"/>
</dbReference>
<protein>
    <submittedName>
        <fullName evidence="2">Uncharacterized protein</fullName>
    </submittedName>
</protein>
<proteinExistence type="inferred from homology"/>
<comment type="similarity">
    <text evidence="1">Belongs to the UPF0235 family.</text>
</comment>
<evidence type="ECO:0000313" key="2">
    <source>
        <dbReference type="EMBL" id="OGN28385.1"/>
    </source>
</evidence>
<reference evidence="2 3" key="1">
    <citation type="journal article" date="2016" name="Nat. Commun.">
        <title>Thousands of microbial genomes shed light on interconnected biogeochemical processes in an aquifer system.</title>
        <authorList>
            <person name="Anantharaman K."/>
            <person name="Brown C.T."/>
            <person name="Hug L.A."/>
            <person name="Sharon I."/>
            <person name="Castelle C.J."/>
            <person name="Probst A.J."/>
            <person name="Thomas B.C."/>
            <person name="Singh A."/>
            <person name="Wilkins M.J."/>
            <person name="Karaoz U."/>
            <person name="Brodie E.L."/>
            <person name="Williams K.H."/>
            <person name="Hubbard S.S."/>
            <person name="Banfield J.F."/>
        </authorList>
    </citation>
    <scope>NUCLEOTIDE SEQUENCE [LARGE SCALE GENOMIC DNA]</scope>
</reference>
<name>A0A1F8GSI9_9BACT</name>
<dbReference type="EMBL" id="MGKP01000018">
    <property type="protein sequence ID" value="OGN28385.1"/>
    <property type="molecule type" value="Genomic_DNA"/>
</dbReference>